<dbReference type="Proteomes" id="UP000046395">
    <property type="component" value="Unassembled WGS sequence"/>
</dbReference>
<keyword evidence="1" id="KW-0812">Transmembrane</keyword>
<proteinExistence type="predicted"/>
<sequence>MADGEQARSVGCVGPFFPFLHLALPGSLRRRTIVPPTAFAPPPPRTSVEERWTIRKATMKKRVGPLLAVLAVLAVVGFSDPNRQPYLRLSFLKRLLNAKQNPFDNESDSPLAGDQRFGVKFSQRETIQRLLETRCDRDGIEIILDHNNRIGLLSLAFEKAMSKSTLILEPTKGSDLEECQDVDFSRGMDTLRLAFAYNNTCVKREYSQTNSSGSSANGSNVTYQMKVALQPHTNDSVVNQRYTFDLRCVLPDKRRDPRVEHYIYLYKSKTERTPVSCMQEAELGTTMFIQGKAKSSWYSGSNIHSYPMNCWVNQESGAFAKRIYFMKHGCPASSPRGYGLCRVHHFNDDSPKIGLELNKNLIPHFSEQSNQSMTISCEFFPCSLEPTEFLWLVPKCPPFHACTGETLTNGSRITVTMTKVAVVQSVRLALVAPRKTKTYDEEDGDDYSIQCMQKDRRDHSNAAVQEEPGVNGYVAIGVMLISFFAGMAVTGILWLRRARQGRERKRELSSVLSDVQCNCPKEQAAATLRQSESNSCAAQQVQESLLPVLL</sequence>
<evidence type="ECO:0000256" key="1">
    <source>
        <dbReference type="SAM" id="Phobius"/>
    </source>
</evidence>
<name>A0A5S6QCN3_TRIMR</name>
<evidence type="ECO:0000313" key="3">
    <source>
        <dbReference type="WBParaSite" id="TMUE_1000004850.1"/>
    </source>
</evidence>
<dbReference type="WBParaSite" id="TMUE_1000004850.1">
    <property type="protein sequence ID" value="TMUE_1000004850.1"/>
    <property type="gene ID" value="WBGene00302549"/>
</dbReference>
<keyword evidence="1" id="KW-1133">Transmembrane helix</keyword>
<reference evidence="3" key="1">
    <citation type="submission" date="2019-12" db="UniProtKB">
        <authorList>
            <consortium name="WormBaseParasite"/>
        </authorList>
    </citation>
    <scope>IDENTIFICATION</scope>
</reference>
<protein>
    <submittedName>
        <fullName evidence="3">ZP domain-containing protein</fullName>
    </submittedName>
</protein>
<keyword evidence="1" id="KW-0472">Membrane</keyword>
<feature type="transmembrane region" description="Helical" evidence="1">
    <location>
        <begin position="63"/>
        <end position="79"/>
    </location>
</feature>
<keyword evidence="2" id="KW-1185">Reference proteome</keyword>
<dbReference type="AlphaFoldDB" id="A0A5S6QCN3"/>
<accession>A0A5S6QCN3</accession>
<feature type="transmembrane region" description="Helical" evidence="1">
    <location>
        <begin position="473"/>
        <end position="495"/>
    </location>
</feature>
<organism evidence="2 3">
    <name type="scientific">Trichuris muris</name>
    <name type="common">Mouse whipworm</name>
    <dbReference type="NCBI Taxonomy" id="70415"/>
    <lineage>
        <taxon>Eukaryota</taxon>
        <taxon>Metazoa</taxon>
        <taxon>Ecdysozoa</taxon>
        <taxon>Nematoda</taxon>
        <taxon>Enoplea</taxon>
        <taxon>Dorylaimia</taxon>
        <taxon>Trichinellida</taxon>
        <taxon>Trichuridae</taxon>
        <taxon>Trichuris</taxon>
    </lineage>
</organism>
<evidence type="ECO:0000313" key="2">
    <source>
        <dbReference type="Proteomes" id="UP000046395"/>
    </source>
</evidence>